<dbReference type="InterPro" id="IPR006283">
    <property type="entry name" value="ThiL-like"/>
</dbReference>
<keyword evidence="2 6" id="KW-0418">Kinase</keyword>
<feature type="binding site" evidence="2">
    <location>
        <position position="48"/>
    </location>
    <ligand>
        <name>Mg(2+)</name>
        <dbReference type="ChEBI" id="CHEBI:18420"/>
        <label>1</label>
    </ligand>
</feature>
<comment type="similarity">
    <text evidence="2">Belongs to the thiamine-monophosphate kinase family.</text>
</comment>
<feature type="binding site" evidence="2">
    <location>
        <position position="31"/>
    </location>
    <ligand>
        <name>Mg(2+)</name>
        <dbReference type="ChEBI" id="CHEBI:18420"/>
        <label>3</label>
    </ligand>
</feature>
<dbReference type="GO" id="GO:0009228">
    <property type="term" value="P:thiamine biosynthetic process"/>
    <property type="evidence" value="ECO:0007669"/>
    <property type="project" value="UniProtKB-KW"/>
</dbReference>
<dbReference type="Gene3D" id="3.30.1330.10">
    <property type="entry name" value="PurM-like, N-terminal domain"/>
    <property type="match status" value="1"/>
</dbReference>
<feature type="domain" description="PurM-like N-terminal" evidence="4">
    <location>
        <begin position="29"/>
        <end position="142"/>
    </location>
</feature>
<feature type="binding site" evidence="2">
    <location>
        <position position="201"/>
    </location>
    <ligand>
        <name>Mg(2+)</name>
        <dbReference type="ChEBI" id="CHEBI:18420"/>
        <label>5</label>
    </ligand>
</feature>
<accession>A0A517VXF8</accession>
<dbReference type="PIRSF" id="PIRSF005303">
    <property type="entry name" value="Thiam_monoph_kin"/>
    <property type="match status" value="1"/>
</dbReference>
<proteinExistence type="inferred from homology"/>
<dbReference type="InterPro" id="IPR016188">
    <property type="entry name" value="PurM-like_N"/>
</dbReference>
<dbReference type="RefSeq" id="WP_144985994.1">
    <property type="nucleotide sequence ID" value="NZ_CP037920.1"/>
</dbReference>
<feature type="binding site" evidence="2">
    <location>
        <position position="55"/>
    </location>
    <ligand>
        <name>substrate</name>
    </ligand>
</feature>
<dbReference type="GO" id="GO:0009030">
    <property type="term" value="F:thiamine-phosphate kinase activity"/>
    <property type="evidence" value="ECO:0007669"/>
    <property type="project" value="UniProtKB-UniRule"/>
</dbReference>
<feature type="binding site" evidence="2">
    <location>
        <position position="48"/>
    </location>
    <ligand>
        <name>Mg(2+)</name>
        <dbReference type="ChEBI" id="CHEBI:18420"/>
        <label>2</label>
    </ligand>
</feature>
<keyword evidence="2" id="KW-0547">Nucleotide-binding</keyword>
<gene>
    <name evidence="2 6" type="primary">thiL</name>
    <name evidence="6" type="ORF">V144x_31680</name>
</gene>
<reference evidence="6 7" key="1">
    <citation type="submission" date="2019-03" db="EMBL/GenBank/DDBJ databases">
        <title>Deep-cultivation of Planctomycetes and their phenomic and genomic characterization uncovers novel biology.</title>
        <authorList>
            <person name="Wiegand S."/>
            <person name="Jogler M."/>
            <person name="Boedeker C."/>
            <person name="Pinto D."/>
            <person name="Vollmers J."/>
            <person name="Rivas-Marin E."/>
            <person name="Kohn T."/>
            <person name="Peeters S.H."/>
            <person name="Heuer A."/>
            <person name="Rast P."/>
            <person name="Oberbeckmann S."/>
            <person name="Bunk B."/>
            <person name="Jeske O."/>
            <person name="Meyerdierks A."/>
            <person name="Storesund J.E."/>
            <person name="Kallscheuer N."/>
            <person name="Luecker S."/>
            <person name="Lage O.M."/>
            <person name="Pohl T."/>
            <person name="Merkel B.J."/>
            <person name="Hornburger P."/>
            <person name="Mueller R.-W."/>
            <person name="Bruemmer F."/>
            <person name="Labrenz M."/>
            <person name="Spormann A.M."/>
            <person name="Op den Camp H."/>
            <person name="Overmann J."/>
            <person name="Amann R."/>
            <person name="Jetten M.S.M."/>
            <person name="Mascher T."/>
            <person name="Medema M.H."/>
            <person name="Devos D.P."/>
            <person name="Kaster A.-K."/>
            <person name="Ovreas L."/>
            <person name="Rohde M."/>
            <person name="Galperin M.Y."/>
            <person name="Jogler C."/>
        </authorList>
    </citation>
    <scope>NUCLEOTIDE SEQUENCE [LARGE SCALE GENOMIC DNA]</scope>
    <source>
        <strain evidence="6 7">V144</strain>
    </source>
</reference>
<feature type="domain" description="PurM-like C-terminal" evidence="5">
    <location>
        <begin position="174"/>
        <end position="289"/>
    </location>
</feature>
<dbReference type="Gene3D" id="3.90.650.10">
    <property type="entry name" value="PurM-like C-terminal domain"/>
    <property type="match status" value="1"/>
</dbReference>
<feature type="binding site" evidence="2">
    <location>
        <position position="304"/>
    </location>
    <ligand>
        <name>substrate</name>
    </ligand>
</feature>
<feature type="binding site" evidence="2">
    <location>
        <position position="77"/>
    </location>
    <ligand>
        <name>Mg(2+)</name>
        <dbReference type="ChEBI" id="CHEBI:18420"/>
        <label>4</label>
    </ligand>
</feature>
<comment type="caution">
    <text evidence="2">Lacks conserved residue(s) required for the propagation of feature annotation.</text>
</comment>
<dbReference type="GO" id="GO:0005524">
    <property type="term" value="F:ATP binding"/>
    <property type="evidence" value="ECO:0007669"/>
    <property type="project" value="UniProtKB-UniRule"/>
</dbReference>
<feature type="binding site" evidence="2">
    <location>
        <position position="249"/>
    </location>
    <ligand>
        <name>substrate</name>
    </ligand>
</feature>
<comment type="miscellaneous">
    <text evidence="2">Reaction mechanism of ThiL seems to utilize a direct, inline transfer of the gamma-phosphate of ATP to TMP rather than a phosphorylated enzyme intermediate.</text>
</comment>
<dbReference type="SUPFAM" id="SSF55326">
    <property type="entry name" value="PurM N-terminal domain-like"/>
    <property type="match status" value="1"/>
</dbReference>
<dbReference type="KEGG" id="gaw:V144x_31680"/>
<keyword evidence="2" id="KW-0460">Magnesium</keyword>
<sequence length="315" mass="34154">MPPPFHEFDLIQWIREQCPDSQTDLLGIGDDTAILQPPKGRELLLATDMLLEGTHFTLPPATPELAGRKALAVNLSDLAAMVGKPHSALVSLALPQSKGPEFAKAVMQGIIDLAQEFQVQLIGGDTNSWQGPLVINVAIIGTALQAQSVTRSGSTPGDWIFVTGELGGSIHSHHLTFTPRVDEASRLSQSVTIKSMIDISDGLASDLFHILDESKVGAQINAAEIPISNRVSLDQQQTSRLQHALSDGEDFELLFTVSPEDGKRLVSQNPLQINLKHIGQITQEQGAVLHHTDGSRTSLKRTGWKHSLSDQKRND</sequence>
<feature type="binding site" evidence="2">
    <location>
        <position position="200"/>
    </location>
    <ligand>
        <name>ATP</name>
        <dbReference type="ChEBI" id="CHEBI:30616"/>
    </ligand>
</feature>
<evidence type="ECO:0000256" key="3">
    <source>
        <dbReference type="SAM" id="MobiDB-lite"/>
    </source>
</evidence>
<keyword evidence="2 6" id="KW-0808">Transferase</keyword>
<comment type="catalytic activity">
    <reaction evidence="2">
        <text>thiamine phosphate + ATP = thiamine diphosphate + ADP</text>
        <dbReference type="Rhea" id="RHEA:15913"/>
        <dbReference type="ChEBI" id="CHEBI:30616"/>
        <dbReference type="ChEBI" id="CHEBI:37575"/>
        <dbReference type="ChEBI" id="CHEBI:58937"/>
        <dbReference type="ChEBI" id="CHEBI:456216"/>
        <dbReference type="EC" id="2.7.4.16"/>
    </reaction>
</comment>
<protein>
    <recommendedName>
        <fullName evidence="2">Thiamine-monophosphate kinase</fullName>
        <shortName evidence="2">TMP kinase</shortName>
        <shortName evidence="2">Thiamine-phosphate kinase</shortName>
        <ecNumber evidence="2">2.7.4.16</ecNumber>
    </recommendedName>
</protein>
<dbReference type="Pfam" id="PF00586">
    <property type="entry name" value="AIRS"/>
    <property type="match status" value="1"/>
</dbReference>
<comment type="pathway">
    <text evidence="2">Cofactor biosynthesis; thiamine diphosphate biosynthesis; thiamine diphosphate from thiamine phosphate: step 1/1.</text>
</comment>
<dbReference type="PANTHER" id="PTHR30270:SF0">
    <property type="entry name" value="THIAMINE-MONOPHOSPHATE KINASE"/>
    <property type="match status" value="1"/>
</dbReference>
<dbReference type="CDD" id="cd02194">
    <property type="entry name" value="ThiL"/>
    <property type="match status" value="1"/>
</dbReference>
<dbReference type="SUPFAM" id="SSF56042">
    <property type="entry name" value="PurM C-terminal domain-like"/>
    <property type="match status" value="1"/>
</dbReference>
<dbReference type="GO" id="GO:0009229">
    <property type="term" value="P:thiamine diphosphate biosynthetic process"/>
    <property type="evidence" value="ECO:0007669"/>
    <property type="project" value="UniProtKB-UniRule"/>
</dbReference>
<evidence type="ECO:0000313" key="7">
    <source>
        <dbReference type="Proteomes" id="UP000318704"/>
    </source>
</evidence>
<evidence type="ECO:0000256" key="2">
    <source>
        <dbReference type="HAMAP-Rule" id="MF_02128"/>
    </source>
</evidence>
<dbReference type="EMBL" id="CP037920">
    <property type="protein sequence ID" value="QDT97687.1"/>
    <property type="molecule type" value="Genomic_DNA"/>
</dbReference>
<dbReference type="InterPro" id="IPR036676">
    <property type="entry name" value="PurM-like_C_sf"/>
</dbReference>
<dbReference type="EC" id="2.7.4.16" evidence="2"/>
<feature type="binding site" evidence="2">
    <location>
        <position position="47"/>
    </location>
    <ligand>
        <name>Mg(2+)</name>
        <dbReference type="ChEBI" id="CHEBI:18420"/>
        <label>1</label>
    </ligand>
</feature>
<dbReference type="InterPro" id="IPR036921">
    <property type="entry name" value="PurM-like_N_sf"/>
</dbReference>
<keyword evidence="2" id="KW-0067">ATP-binding</keyword>
<dbReference type="GO" id="GO:0000287">
    <property type="term" value="F:magnesium ion binding"/>
    <property type="evidence" value="ECO:0007669"/>
    <property type="project" value="UniProtKB-UniRule"/>
</dbReference>
<dbReference type="PANTHER" id="PTHR30270">
    <property type="entry name" value="THIAMINE-MONOPHOSPHATE KINASE"/>
    <property type="match status" value="1"/>
</dbReference>
<feature type="binding site" evidence="2">
    <location>
        <position position="77"/>
    </location>
    <ligand>
        <name>Mg(2+)</name>
        <dbReference type="ChEBI" id="CHEBI:18420"/>
        <label>2</label>
    </ligand>
</feature>
<organism evidence="6 7">
    <name type="scientific">Gimesia aquarii</name>
    <dbReference type="NCBI Taxonomy" id="2527964"/>
    <lineage>
        <taxon>Bacteria</taxon>
        <taxon>Pseudomonadati</taxon>
        <taxon>Planctomycetota</taxon>
        <taxon>Planctomycetia</taxon>
        <taxon>Planctomycetales</taxon>
        <taxon>Planctomycetaceae</taxon>
        <taxon>Gimesia</taxon>
    </lineage>
</organism>
<evidence type="ECO:0000259" key="5">
    <source>
        <dbReference type="Pfam" id="PF02769"/>
    </source>
</evidence>
<feature type="region of interest" description="Disordered" evidence="3">
    <location>
        <begin position="290"/>
        <end position="315"/>
    </location>
</feature>
<evidence type="ECO:0000259" key="4">
    <source>
        <dbReference type="Pfam" id="PF00586"/>
    </source>
</evidence>
<keyword evidence="1 2" id="KW-0784">Thiamine biosynthesis</keyword>
<name>A0A517VXF8_9PLAN</name>
<evidence type="ECO:0000256" key="1">
    <source>
        <dbReference type="ARBA" id="ARBA00022977"/>
    </source>
</evidence>
<dbReference type="UniPathway" id="UPA00060">
    <property type="reaction ID" value="UER00142"/>
</dbReference>
<evidence type="ECO:0000313" key="6">
    <source>
        <dbReference type="EMBL" id="QDT97687.1"/>
    </source>
</evidence>
<feature type="binding site" evidence="2">
    <location>
        <begin position="124"/>
        <end position="125"/>
    </location>
    <ligand>
        <name>ATP</name>
        <dbReference type="ChEBI" id="CHEBI:30616"/>
    </ligand>
</feature>
<feature type="binding site" evidence="2">
    <location>
        <position position="77"/>
    </location>
    <ligand>
        <name>Mg(2+)</name>
        <dbReference type="ChEBI" id="CHEBI:18420"/>
        <label>3</label>
    </ligand>
</feature>
<feature type="binding site" evidence="2">
    <location>
        <position position="125"/>
    </location>
    <ligand>
        <name>Mg(2+)</name>
        <dbReference type="ChEBI" id="CHEBI:18420"/>
        <label>1</label>
    </ligand>
</feature>
<dbReference type="AlphaFoldDB" id="A0A517VXF8"/>
<dbReference type="Proteomes" id="UP000318704">
    <property type="component" value="Chromosome"/>
</dbReference>
<comment type="function">
    <text evidence="2">Catalyzes the ATP-dependent phosphorylation of thiamine-monophosphate (TMP) to form thiamine-pyrophosphate (TPP), the active form of vitamin B1.</text>
</comment>
<keyword evidence="2" id="KW-0479">Metal-binding</keyword>
<dbReference type="HAMAP" id="MF_02128">
    <property type="entry name" value="TMP_kinase"/>
    <property type="match status" value="1"/>
</dbReference>
<feature type="binding site" evidence="2">
    <location>
        <position position="31"/>
    </location>
    <ligand>
        <name>Mg(2+)</name>
        <dbReference type="ChEBI" id="CHEBI:18420"/>
        <label>4</label>
    </ligand>
</feature>
<feature type="binding site" evidence="2">
    <location>
        <position position="198"/>
    </location>
    <ligand>
        <name>Mg(2+)</name>
        <dbReference type="ChEBI" id="CHEBI:18420"/>
        <label>3</label>
    </ligand>
</feature>
<feature type="binding site" evidence="2">
    <location>
        <position position="151"/>
    </location>
    <ligand>
        <name>ATP</name>
        <dbReference type="ChEBI" id="CHEBI:30616"/>
    </ligand>
</feature>
<dbReference type="Pfam" id="PF02769">
    <property type="entry name" value="AIRS_C"/>
    <property type="match status" value="1"/>
</dbReference>
<dbReference type="InterPro" id="IPR010918">
    <property type="entry name" value="PurM-like_C_dom"/>
</dbReference>